<dbReference type="Proteomes" id="UP000636709">
    <property type="component" value="Unassembled WGS sequence"/>
</dbReference>
<protein>
    <submittedName>
        <fullName evidence="1">Uncharacterized protein</fullName>
    </submittedName>
</protein>
<dbReference type="PANTHER" id="PTHR35119">
    <property type="entry name" value="PROTEIN POLYCHOME"/>
    <property type="match status" value="1"/>
</dbReference>
<name>A0A835BBZ9_9POAL</name>
<evidence type="ECO:0000313" key="2">
    <source>
        <dbReference type="Proteomes" id="UP000636709"/>
    </source>
</evidence>
<dbReference type="InterPro" id="IPR034590">
    <property type="entry name" value="POLYCHOME/GIG1"/>
</dbReference>
<gene>
    <name evidence="1" type="ORF">HU200_039034</name>
</gene>
<dbReference type="GO" id="GO:0051783">
    <property type="term" value="P:regulation of nuclear division"/>
    <property type="evidence" value="ECO:0007669"/>
    <property type="project" value="InterPro"/>
</dbReference>
<keyword evidence="2" id="KW-1185">Reference proteome</keyword>
<dbReference type="OrthoDB" id="1916775at2759"/>
<reference evidence="1" key="1">
    <citation type="submission" date="2020-07" db="EMBL/GenBank/DDBJ databases">
        <title>Genome sequence and genetic diversity analysis of an under-domesticated orphan crop, white fonio (Digitaria exilis).</title>
        <authorList>
            <person name="Bennetzen J.L."/>
            <person name="Chen S."/>
            <person name="Ma X."/>
            <person name="Wang X."/>
            <person name="Yssel A.E.J."/>
            <person name="Chaluvadi S.R."/>
            <person name="Johnson M."/>
            <person name="Gangashetty P."/>
            <person name="Hamidou F."/>
            <person name="Sanogo M.D."/>
            <person name="Zwaenepoel A."/>
            <person name="Wallace J."/>
            <person name="Van De Peer Y."/>
            <person name="Van Deynze A."/>
        </authorList>
    </citation>
    <scope>NUCLEOTIDE SEQUENCE</scope>
    <source>
        <tissue evidence="1">Leaves</tissue>
    </source>
</reference>
<dbReference type="AlphaFoldDB" id="A0A835BBZ9"/>
<evidence type="ECO:0000313" key="1">
    <source>
        <dbReference type="EMBL" id="KAF8693624.1"/>
    </source>
</evidence>
<accession>A0A835BBZ9</accession>
<dbReference type="EMBL" id="JACEFO010001924">
    <property type="protein sequence ID" value="KAF8693624.1"/>
    <property type="molecule type" value="Genomic_DNA"/>
</dbReference>
<proteinExistence type="predicted"/>
<organism evidence="1 2">
    <name type="scientific">Digitaria exilis</name>
    <dbReference type="NCBI Taxonomy" id="1010633"/>
    <lineage>
        <taxon>Eukaryota</taxon>
        <taxon>Viridiplantae</taxon>
        <taxon>Streptophyta</taxon>
        <taxon>Embryophyta</taxon>
        <taxon>Tracheophyta</taxon>
        <taxon>Spermatophyta</taxon>
        <taxon>Magnoliopsida</taxon>
        <taxon>Liliopsida</taxon>
        <taxon>Poales</taxon>
        <taxon>Poaceae</taxon>
        <taxon>PACMAD clade</taxon>
        <taxon>Panicoideae</taxon>
        <taxon>Panicodae</taxon>
        <taxon>Paniceae</taxon>
        <taxon>Anthephorinae</taxon>
        <taxon>Digitaria</taxon>
    </lineage>
</organism>
<dbReference type="GO" id="GO:0005634">
    <property type="term" value="C:nucleus"/>
    <property type="evidence" value="ECO:0007669"/>
    <property type="project" value="InterPro"/>
</dbReference>
<sequence length="244" mass="26775">MCHIKFSQNYKMPEMRSATRPALTDISGGGFFIRKVASPGAVLVKGAVQPLARQARTPSSNKENVPPVGALAAPKIRSPLPDWYPRTPLRDITSIVKVGMFSKFCSQQLKYALKGRKAMERRSRLQDAAARQPILWTEDSSRSVGPVTPVQAESMPTTEEAQALATPATSLANGKLKTSSPSDCSLQATPYKPIDPALSELTEKKLSSSIEQIEKMVRRNLKKTPKAAQPSKRVVQRCILMSMR</sequence>
<dbReference type="PANTHER" id="PTHR35119:SF1">
    <property type="entry name" value="PROTEIN POLYCHOME"/>
    <property type="match status" value="1"/>
</dbReference>
<comment type="caution">
    <text evidence="1">The sequence shown here is derived from an EMBL/GenBank/DDBJ whole genome shotgun (WGS) entry which is preliminary data.</text>
</comment>